<dbReference type="FunFam" id="3.30.40.10:FF:000018">
    <property type="entry name" value="Synaptotagmin-like 5, isoform CRA_a"/>
    <property type="match status" value="1"/>
</dbReference>
<keyword evidence="14" id="KW-0175">Coiled coil</keyword>
<dbReference type="AlphaFoldDB" id="A0A7L2TKW0"/>
<evidence type="ECO:0000259" key="16">
    <source>
        <dbReference type="PROSITE" id="PS50004"/>
    </source>
</evidence>
<proteinExistence type="predicted"/>
<evidence type="ECO:0000256" key="13">
    <source>
        <dbReference type="ARBA" id="ARBA00082389"/>
    </source>
</evidence>
<feature type="coiled-coil region" evidence="14">
    <location>
        <begin position="22"/>
        <end position="49"/>
    </location>
</feature>
<keyword evidence="2" id="KW-0597">Phosphoprotein</keyword>
<feature type="domain" description="C2" evidence="16">
    <location>
        <begin position="359"/>
        <end position="481"/>
    </location>
</feature>
<evidence type="ECO:0000259" key="17">
    <source>
        <dbReference type="PROSITE" id="PS50916"/>
    </source>
</evidence>
<dbReference type="GO" id="GO:0006886">
    <property type="term" value="P:intracellular protein transport"/>
    <property type="evidence" value="ECO:0007669"/>
    <property type="project" value="InterPro"/>
</dbReference>
<evidence type="ECO:0000256" key="10">
    <source>
        <dbReference type="ARBA" id="ARBA00063761"/>
    </source>
</evidence>
<dbReference type="CDD" id="cd15764">
    <property type="entry name" value="FYVE_Slp4"/>
    <property type="match status" value="1"/>
</dbReference>
<comment type="function">
    <text evidence="9">Modulates exocytosis of dense-core granules and secretion of hormones in the pancreas and the pituitary. Interacts with vesicles containing negatively charged phospholipids in a Ca(2+)-independent manner.</text>
</comment>
<dbReference type="FunFam" id="2.60.40.150:FF:000121">
    <property type="entry name" value="Synaptotagmin-like 4, isoform CRA_a"/>
    <property type="match status" value="1"/>
</dbReference>
<dbReference type="InterPro" id="IPR037303">
    <property type="entry name" value="SLP-4/5_C2A"/>
</dbReference>
<evidence type="ECO:0000256" key="5">
    <source>
        <dbReference type="ARBA" id="ARBA00022771"/>
    </source>
</evidence>
<keyword evidence="6" id="KW-0862">Zinc</keyword>
<evidence type="ECO:0000256" key="8">
    <source>
        <dbReference type="ARBA" id="ARBA00023329"/>
    </source>
</evidence>
<evidence type="ECO:0000256" key="9">
    <source>
        <dbReference type="ARBA" id="ARBA00053613"/>
    </source>
</evidence>
<dbReference type="CDD" id="cd04020">
    <property type="entry name" value="C2B_SLP_1-2-3-4"/>
    <property type="match status" value="1"/>
</dbReference>
<reference evidence="18 19" key="1">
    <citation type="submission" date="2019-09" db="EMBL/GenBank/DDBJ databases">
        <title>Bird 10,000 Genomes (B10K) Project - Family phase.</title>
        <authorList>
            <person name="Zhang G."/>
        </authorList>
    </citation>
    <scope>NUCLEOTIDE SEQUENCE [LARGE SCALE GENOMIC DNA]</scope>
    <source>
        <strain evidence="18">B10K-DU-002-71</strain>
        <tissue evidence="18">Muscle</tissue>
    </source>
</reference>
<evidence type="ECO:0000256" key="4">
    <source>
        <dbReference type="ARBA" id="ARBA00022737"/>
    </source>
</evidence>
<dbReference type="GO" id="GO:0008270">
    <property type="term" value="F:zinc ion binding"/>
    <property type="evidence" value="ECO:0007669"/>
    <property type="project" value="UniProtKB-KW"/>
</dbReference>
<feature type="region of interest" description="Disordered" evidence="15">
    <location>
        <begin position="287"/>
        <end position="313"/>
    </location>
</feature>
<dbReference type="GO" id="GO:0031267">
    <property type="term" value="F:small GTPase binding"/>
    <property type="evidence" value="ECO:0007669"/>
    <property type="project" value="InterPro"/>
</dbReference>
<dbReference type="InterPro" id="IPR035892">
    <property type="entry name" value="C2_domain_sf"/>
</dbReference>
<evidence type="ECO:0000256" key="2">
    <source>
        <dbReference type="ARBA" id="ARBA00022553"/>
    </source>
</evidence>
<dbReference type="GO" id="GO:0042043">
    <property type="term" value="F:neurexin family protein binding"/>
    <property type="evidence" value="ECO:0007669"/>
    <property type="project" value="TreeGrafter"/>
</dbReference>
<evidence type="ECO:0000256" key="1">
    <source>
        <dbReference type="ARBA" id="ARBA00004268"/>
    </source>
</evidence>
<feature type="region of interest" description="Disordered" evidence="15">
    <location>
        <begin position="146"/>
        <end position="222"/>
    </location>
</feature>
<dbReference type="Proteomes" id="UP000583496">
    <property type="component" value="Unassembled WGS sequence"/>
</dbReference>
<dbReference type="GO" id="GO:0070382">
    <property type="term" value="C:exocytic vesicle"/>
    <property type="evidence" value="ECO:0007669"/>
    <property type="project" value="TreeGrafter"/>
</dbReference>
<dbReference type="PANTHER" id="PTHR45716">
    <property type="entry name" value="BITESIZE, ISOFORM I"/>
    <property type="match status" value="1"/>
</dbReference>
<keyword evidence="8" id="KW-0968">Cytoplasmic vesicle</keyword>
<dbReference type="PROSITE" id="PS50916">
    <property type="entry name" value="RABBD"/>
    <property type="match status" value="1"/>
</dbReference>
<sequence>MSEAVDLSFLSDVERDLILQVLQRDEELRKAEERRIRRLKNELLEIRRKGAKRGSQRYSERTCARCQQSLGRVSPKANTCRGCNHLVCRDCRSYSPSGAWRCKVCTKEAELKKTTGDWFYDQRVNRFANHLGSDMVRLSLRHRPAANKRETVGQSLLQKAQLSEPKSSSAVRQPSPPAPREGAGSLPDASDPRDGKSDTESMENMSLDGYRPSPADVGGRRNSLERAVPGKQVAAPAGPASSSLTLPLRSKNATLVDEHQTIFKKNPRRVVRPAEYTKSVIDLRPEDLVGEGGSLGDRSKSVPGLNTELEEEEEDIDNLVEIHRQRVARGSMRSGTSSSTLGSMVSIYSEAGDFGSVAVTGGISFSLSYEQRTQTLFIHVKECRQLAYGDEGRKRSNPYVKTYLLPDKSRQGKRKTTIKRNTVNPLYNELLKYEISKSLLLARTLQFSVWHHDRFGRNTFLGEVEVPLDAWNFESHLEEFLPLHGKAGADAAGLHQYKGELVVSMKYIPSAKHPGAGNGRKGGKTGEGGELQVWIKEAKNLTAAKSGGTSDSFVKGYLLPHKNKASKRKTPVVKKTLNPHYNHTFVYNGINPEDLQHICLELTVWDREPLSSNDFLGGVRLGVGNGMSNGQAVDWMDSMGEELNLWQKMCQYPGSWAEGTLQLRSTMAK</sequence>
<dbReference type="SUPFAM" id="SSF49562">
    <property type="entry name" value="C2 domain (Calcium/lipid-binding domain, CaLB)"/>
    <property type="match status" value="2"/>
</dbReference>
<dbReference type="GO" id="GO:0005886">
    <property type="term" value="C:plasma membrane"/>
    <property type="evidence" value="ECO:0007669"/>
    <property type="project" value="TreeGrafter"/>
</dbReference>
<feature type="domain" description="C2" evidence="16">
    <location>
        <begin position="497"/>
        <end position="636"/>
    </location>
</feature>
<dbReference type="Gene3D" id="2.60.40.150">
    <property type="entry name" value="C2 domain"/>
    <property type="match status" value="2"/>
</dbReference>
<evidence type="ECO:0000256" key="12">
    <source>
        <dbReference type="ARBA" id="ARBA00075520"/>
    </source>
</evidence>
<dbReference type="InterPro" id="IPR041282">
    <property type="entry name" value="FYVE_2"/>
</dbReference>
<dbReference type="Pfam" id="PF02318">
    <property type="entry name" value="FYVE_2"/>
    <property type="match status" value="1"/>
</dbReference>
<dbReference type="InterPro" id="IPR044134">
    <property type="entry name" value="FYVE_Slp4"/>
</dbReference>
<feature type="non-terminal residue" evidence="18">
    <location>
        <position position="1"/>
    </location>
</feature>
<feature type="compositionally biased region" description="Polar residues" evidence="15">
    <location>
        <begin position="152"/>
        <end position="172"/>
    </location>
</feature>
<evidence type="ECO:0000256" key="7">
    <source>
        <dbReference type="ARBA" id="ARBA00023136"/>
    </source>
</evidence>
<evidence type="ECO:0000313" key="18">
    <source>
        <dbReference type="EMBL" id="NXS33364.1"/>
    </source>
</evidence>
<comment type="subcellular location">
    <subcellularLocation>
        <location evidence="1">Cytoplasmic vesicle</location>
        <location evidence="1">Secretory vesicle membrane</location>
        <topology evidence="1">Peripheral membrane protein</topology>
    </subcellularLocation>
</comment>
<feature type="domain" description="RabBD" evidence="17">
    <location>
        <begin position="4"/>
        <end position="122"/>
    </location>
</feature>
<evidence type="ECO:0000256" key="15">
    <source>
        <dbReference type="SAM" id="MobiDB-lite"/>
    </source>
</evidence>
<dbReference type="GO" id="GO:0005543">
    <property type="term" value="F:phospholipid binding"/>
    <property type="evidence" value="ECO:0007669"/>
    <property type="project" value="InterPro"/>
</dbReference>
<comment type="subunit">
    <text evidence="10">Part of a ternary complex containing STX1A and RAB27A. Can bind both dominant negative and dominant active mutants of RAB27A. Binds STXBP1, RAB3A, RAB8A and RAB27B. Interacts with MYO5A.</text>
</comment>
<dbReference type="OrthoDB" id="195679at2759"/>
<dbReference type="GO" id="GO:0006887">
    <property type="term" value="P:exocytosis"/>
    <property type="evidence" value="ECO:0007669"/>
    <property type="project" value="TreeGrafter"/>
</dbReference>
<evidence type="ECO:0000256" key="14">
    <source>
        <dbReference type="SAM" id="Coils"/>
    </source>
</evidence>
<keyword evidence="19" id="KW-1185">Reference proteome</keyword>
<dbReference type="InterPro" id="IPR043567">
    <property type="entry name" value="SYTL1-5_C2B"/>
</dbReference>
<gene>
    <name evidence="18" type="primary">Sytl4</name>
    <name evidence="18" type="ORF">POSRUF_R12473</name>
</gene>
<dbReference type="EMBL" id="VYZT01037862">
    <property type="protein sequence ID" value="NXS33364.1"/>
    <property type="molecule type" value="Genomic_DNA"/>
</dbReference>
<dbReference type="InterPro" id="IPR013083">
    <property type="entry name" value="Znf_RING/FYVE/PHD"/>
</dbReference>
<accession>A0A7L2TKW0</accession>
<dbReference type="FunFam" id="2.60.40.150:FF:000006">
    <property type="entry name" value="Synaptotagmin-like 5, isoform CRA_a"/>
    <property type="match status" value="1"/>
</dbReference>
<dbReference type="Pfam" id="PF00168">
    <property type="entry name" value="C2"/>
    <property type="match status" value="2"/>
</dbReference>
<evidence type="ECO:0000256" key="3">
    <source>
        <dbReference type="ARBA" id="ARBA00022723"/>
    </source>
</evidence>
<dbReference type="GO" id="GO:0030658">
    <property type="term" value="C:transport vesicle membrane"/>
    <property type="evidence" value="ECO:0007669"/>
    <property type="project" value="UniProtKB-SubCell"/>
</dbReference>
<dbReference type="PROSITE" id="PS50004">
    <property type="entry name" value="C2"/>
    <property type="match status" value="2"/>
</dbReference>
<dbReference type="Gene3D" id="3.30.40.10">
    <property type="entry name" value="Zinc/RING finger domain, C3HC4 (zinc finger)"/>
    <property type="match status" value="1"/>
</dbReference>
<dbReference type="InterPro" id="IPR011011">
    <property type="entry name" value="Znf_FYVE_PHD"/>
</dbReference>
<dbReference type="CDD" id="cd04029">
    <property type="entry name" value="C2A_SLP-4_5"/>
    <property type="match status" value="1"/>
</dbReference>
<evidence type="ECO:0000256" key="11">
    <source>
        <dbReference type="ARBA" id="ARBA00072166"/>
    </source>
</evidence>
<keyword evidence="7" id="KW-0472">Membrane</keyword>
<keyword evidence="4" id="KW-0677">Repeat</keyword>
<feature type="compositionally biased region" description="Basic and acidic residues" evidence="15">
    <location>
        <begin position="190"/>
        <end position="199"/>
    </location>
</feature>
<dbReference type="SUPFAM" id="SSF57903">
    <property type="entry name" value="FYVE/PHD zinc finger"/>
    <property type="match status" value="1"/>
</dbReference>
<comment type="caution">
    <text evidence="18">The sequence shown here is derived from an EMBL/GenBank/DDBJ whole genome shotgun (WGS) entry which is preliminary data.</text>
</comment>
<dbReference type="InterPro" id="IPR010911">
    <property type="entry name" value="Rab_BD"/>
</dbReference>
<evidence type="ECO:0000313" key="19">
    <source>
        <dbReference type="Proteomes" id="UP000583496"/>
    </source>
</evidence>
<name>A0A7L2TKW0_POMRU</name>
<evidence type="ECO:0000256" key="6">
    <source>
        <dbReference type="ARBA" id="ARBA00022833"/>
    </source>
</evidence>
<dbReference type="SMART" id="SM00239">
    <property type="entry name" value="C2"/>
    <property type="match status" value="2"/>
</dbReference>
<dbReference type="InterPro" id="IPR000008">
    <property type="entry name" value="C2_dom"/>
</dbReference>
<organism evidence="18 19">
    <name type="scientific">Pomatostomus ruficeps</name>
    <name type="common">Chestnut-crowned babbler</name>
    <dbReference type="NCBI Taxonomy" id="9176"/>
    <lineage>
        <taxon>Eukaryota</taxon>
        <taxon>Metazoa</taxon>
        <taxon>Chordata</taxon>
        <taxon>Craniata</taxon>
        <taxon>Vertebrata</taxon>
        <taxon>Euteleostomi</taxon>
        <taxon>Archelosauria</taxon>
        <taxon>Archosauria</taxon>
        <taxon>Dinosauria</taxon>
        <taxon>Saurischia</taxon>
        <taxon>Theropoda</taxon>
        <taxon>Coelurosauria</taxon>
        <taxon>Aves</taxon>
        <taxon>Neognathae</taxon>
        <taxon>Neoaves</taxon>
        <taxon>Telluraves</taxon>
        <taxon>Australaves</taxon>
        <taxon>Passeriformes</taxon>
        <taxon>Sylvioidea</taxon>
        <taxon>Timaliidae</taxon>
        <taxon>Pomatostomus</taxon>
    </lineage>
</organism>
<dbReference type="PANTHER" id="PTHR45716:SF4">
    <property type="entry name" value="SYNAPTOTAGMIN-LIKE PROTEIN 4"/>
    <property type="match status" value="1"/>
</dbReference>
<protein>
    <recommendedName>
        <fullName evidence="11">Synaptotagmin-like protein 4</fullName>
    </recommendedName>
    <alternativeName>
        <fullName evidence="12">Exophilin-2</fullName>
    </alternativeName>
    <alternativeName>
        <fullName evidence="13">Granuphilin</fullName>
    </alternativeName>
</protein>
<keyword evidence="5" id="KW-0863">Zinc-finger</keyword>
<keyword evidence="3" id="KW-0479">Metal-binding</keyword>
<feature type="non-terminal residue" evidence="18">
    <location>
        <position position="669"/>
    </location>
</feature>